<dbReference type="GO" id="GO:0003723">
    <property type="term" value="F:RNA binding"/>
    <property type="evidence" value="ECO:0007669"/>
    <property type="project" value="TreeGrafter"/>
</dbReference>
<dbReference type="GO" id="GO:0016075">
    <property type="term" value="P:rRNA catabolic process"/>
    <property type="evidence" value="ECO:0007669"/>
    <property type="project" value="TreeGrafter"/>
</dbReference>
<sequence>MEVDTLKEENNIDRLKCDLGLLSRPDGSALFTEGQTVVLAALYGPVEVKMQKVLVEKASIECIYKPKAGFPCVQDRFKESFIKNICETSLAVSLYPRSTILVNIQEMQNHGQLLSCAINAACMACLDSGIDMKFLFGSVSCFLMKDGELSLIPPVNESSIKGMFVFVFNNTKGEVIASHTEGLFTAEQYHDALEGGRQMGVAAYVKRGTRSPFVCHLSLSERRGGTRRHDNDMLLPLRPELGDHPGYRAMFF</sequence>
<gene>
    <name evidence="7" type="ORF">GWI33_007694</name>
</gene>
<dbReference type="GO" id="GO:0000176">
    <property type="term" value="C:nuclear exosome (RNase complex)"/>
    <property type="evidence" value="ECO:0007669"/>
    <property type="project" value="TreeGrafter"/>
</dbReference>
<dbReference type="Gene3D" id="3.30.230.70">
    <property type="entry name" value="GHMP Kinase, N-terminal domain"/>
    <property type="match status" value="1"/>
</dbReference>
<name>A0A834MGH4_RHYFE</name>
<dbReference type="SUPFAM" id="SSF55666">
    <property type="entry name" value="Ribonuclease PH domain 2-like"/>
    <property type="match status" value="1"/>
</dbReference>
<evidence type="ECO:0000256" key="4">
    <source>
        <dbReference type="ARBA" id="ARBA00022835"/>
    </source>
</evidence>
<dbReference type="EMBL" id="JAACXV010000377">
    <property type="protein sequence ID" value="KAF7279060.1"/>
    <property type="molecule type" value="Genomic_DNA"/>
</dbReference>
<dbReference type="PANTHER" id="PTHR11953">
    <property type="entry name" value="EXOSOME COMPLEX COMPONENT"/>
    <property type="match status" value="1"/>
</dbReference>
<organism evidence="7 8">
    <name type="scientific">Rhynchophorus ferrugineus</name>
    <name type="common">Red palm weevil</name>
    <name type="synonym">Curculio ferrugineus</name>
    <dbReference type="NCBI Taxonomy" id="354439"/>
    <lineage>
        <taxon>Eukaryota</taxon>
        <taxon>Metazoa</taxon>
        <taxon>Ecdysozoa</taxon>
        <taxon>Arthropoda</taxon>
        <taxon>Hexapoda</taxon>
        <taxon>Insecta</taxon>
        <taxon>Pterygota</taxon>
        <taxon>Neoptera</taxon>
        <taxon>Endopterygota</taxon>
        <taxon>Coleoptera</taxon>
        <taxon>Polyphaga</taxon>
        <taxon>Cucujiformia</taxon>
        <taxon>Curculionidae</taxon>
        <taxon>Dryophthorinae</taxon>
        <taxon>Rhynchophorus</taxon>
    </lineage>
</organism>
<dbReference type="InterPro" id="IPR001247">
    <property type="entry name" value="ExoRNase_PH_dom1"/>
</dbReference>
<evidence type="ECO:0000259" key="6">
    <source>
        <dbReference type="Pfam" id="PF01138"/>
    </source>
</evidence>
<keyword evidence="3" id="KW-0698">rRNA processing</keyword>
<protein>
    <recommendedName>
        <fullName evidence="6">Exoribonuclease phosphorolytic domain-containing protein</fullName>
    </recommendedName>
</protein>
<dbReference type="PANTHER" id="PTHR11953:SF1">
    <property type="entry name" value="EXOSOME COMPLEX COMPONENT RRP46"/>
    <property type="match status" value="1"/>
</dbReference>
<dbReference type="SUPFAM" id="SSF54211">
    <property type="entry name" value="Ribosomal protein S5 domain 2-like"/>
    <property type="match status" value="1"/>
</dbReference>
<dbReference type="Proteomes" id="UP000625711">
    <property type="component" value="Unassembled WGS sequence"/>
</dbReference>
<dbReference type="InterPro" id="IPR050080">
    <property type="entry name" value="RNase_PH"/>
</dbReference>
<evidence type="ECO:0000256" key="1">
    <source>
        <dbReference type="ARBA" id="ARBA00004123"/>
    </source>
</evidence>
<evidence type="ECO:0000313" key="8">
    <source>
        <dbReference type="Proteomes" id="UP000625711"/>
    </source>
</evidence>
<dbReference type="GO" id="GO:0006364">
    <property type="term" value="P:rRNA processing"/>
    <property type="evidence" value="ECO:0007669"/>
    <property type="project" value="UniProtKB-KW"/>
</dbReference>
<dbReference type="GO" id="GO:0005730">
    <property type="term" value="C:nucleolus"/>
    <property type="evidence" value="ECO:0007669"/>
    <property type="project" value="TreeGrafter"/>
</dbReference>
<comment type="similarity">
    <text evidence="2">Belongs to the RNase PH family.</text>
</comment>
<dbReference type="GO" id="GO:0071051">
    <property type="term" value="P:poly(A)-dependent snoRNA 3'-end processing"/>
    <property type="evidence" value="ECO:0007669"/>
    <property type="project" value="TreeGrafter"/>
</dbReference>
<reference evidence="7" key="1">
    <citation type="submission" date="2020-08" db="EMBL/GenBank/DDBJ databases">
        <title>Genome sequencing and assembly of the red palm weevil Rhynchophorus ferrugineus.</title>
        <authorList>
            <person name="Dias G.B."/>
            <person name="Bergman C.M."/>
            <person name="Manee M."/>
        </authorList>
    </citation>
    <scope>NUCLEOTIDE SEQUENCE</scope>
    <source>
        <strain evidence="7">AA-2017</strain>
        <tissue evidence="7">Whole larva</tissue>
    </source>
</reference>
<feature type="domain" description="Exoribonuclease phosphorolytic" evidence="6">
    <location>
        <begin position="15"/>
        <end position="130"/>
    </location>
</feature>
<proteinExistence type="inferred from homology"/>
<comment type="subcellular location">
    <subcellularLocation>
        <location evidence="1">Nucleus</location>
    </subcellularLocation>
</comment>
<comment type="caution">
    <text evidence="7">The sequence shown here is derived from an EMBL/GenBank/DDBJ whole genome shotgun (WGS) entry which is preliminary data.</text>
</comment>
<dbReference type="InterPro" id="IPR036345">
    <property type="entry name" value="ExoRNase_PH_dom2_sf"/>
</dbReference>
<dbReference type="GO" id="GO:0034475">
    <property type="term" value="P:U4 snRNA 3'-end processing"/>
    <property type="evidence" value="ECO:0007669"/>
    <property type="project" value="TreeGrafter"/>
</dbReference>
<accession>A0A834MGH4</accession>
<evidence type="ECO:0000256" key="5">
    <source>
        <dbReference type="ARBA" id="ARBA00023242"/>
    </source>
</evidence>
<dbReference type="InterPro" id="IPR027408">
    <property type="entry name" value="PNPase/RNase_PH_dom_sf"/>
</dbReference>
<dbReference type="GO" id="GO:0071028">
    <property type="term" value="P:nuclear mRNA surveillance"/>
    <property type="evidence" value="ECO:0007669"/>
    <property type="project" value="TreeGrafter"/>
</dbReference>
<dbReference type="GO" id="GO:0000177">
    <property type="term" value="C:cytoplasmic exosome (RNase complex)"/>
    <property type="evidence" value="ECO:0007669"/>
    <property type="project" value="TreeGrafter"/>
</dbReference>
<keyword evidence="4" id="KW-0271">Exosome</keyword>
<keyword evidence="8" id="KW-1185">Reference proteome</keyword>
<evidence type="ECO:0000313" key="7">
    <source>
        <dbReference type="EMBL" id="KAF7279060.1"/>
    </source>
</evidence>
<evidence type="ECO:0000256" key="2">
    <source>
        <dbReference type="ARBA" id="ARBA00006678"/>
    </source>
</evidence>
<dbReference type="CDD" id="cd11372">
    <property type="entry name" value="RNase_PH_RRP46"/>
    <property type="match status" value="1"/>
</dbReference>
<dbReference type="OrthoDB" id="27298at2759"/>
<dbReference type="InterPro" id="IPR020568">
    <property type="entry name" value="Ribosomal_Su5_D2-typ_SF"/>
</dbReference>
<dbReference type="AlphaFoldDB" id="A0A834MGH4"/>
<dbReference type="Pfam" id="PF01138">
    <property type="entry name" value="RNase_PH"/>
    <property type="match status" value="1"/>
</dbReference>
<keyword evidence="5" id="KW-0539">Nucleus</keyword>
<evidence type="ECO:0000256" key="3">
    <source>
        <dbReference type="ARBA" id="ARBA00022552"/>
    </source>
</evidence>